<dbReference type="FunFam" id="3.30.565.10:FF:000006">
    <property type="entry name" value="Sensor histidine kinase WalK"/>
    <property type="match status" value="1"/>
</dbReference>
<evidence type="ECO:0000256" key="4">
    <source>
        <dbReference type="ARBA" id="ARBA00022679"/>
    </source>
</evidence>
<feature type="domain" description="Histidine kinase" evidence="7">
    <location>
        <begin position="821"/>
        <end position="1035"/>
    </location>
</feature>
<organism evidence="8 9">
    <name type="scientific">Saonia flava</name>
    <dbReference type="NCBI Taxonomy" id="523696"/>
    <lineage>
        <taxon>Bacteria</taxon>
        <taxon>Pseudomonadati</taxon>
        <taxon>Bacteroidota</taxon>
        <taxon>Flavobacteriia</taxon>
        <taxon>Flavobacteriales</taxon>
        <taxon>Flavobacteriaceae</taxon>
        <taxon>Saonia</taxon>
    </lineage>
</organism>
<dbReference type="FunFam" id="2.60.40.10:FF:000791">
    <property type="entry name" value="Two-component system sensor histidine kinase/response regulator"/>
    <property type="match status" value="1"/>
</dbReference>
<keyword evidence="6" id="KW-0812">Transmembrane</keyword>
<dbReference type="Pfam" id="PF02518">
    <property type="entry name" value="HATPase_c"/>
    <property type="match status" value="1"/>
</dbReference>
<dbReference type="GO" id="GO:0000155">
    <property type="term" value="F:phosphorelay sensor kinase activity"/>
    <property type="evidence" value="ECO:0007669"/>
    <property type="project" value="InterPro"/>
</dbReference>
<dbReference type="InterPro" id="IPR013783">
    <property type="entry name" value="Ig-like_fold"/>
</dbReference>
<dbReference type="InterPro" id="IPR004358">
    <property type="entry name" value="Sig_transdc_His_kin-like_C"/>
</dbReference>
<protein>
    <recommendedName>
        <fullName evidence="2">histidine kinase</fullName>
        <ecNumber evidence="2">2.7.13.3</ecNumber>
    </recommendedName>
</protein>
<dbReference type="Gene3D" id="1.10.287.130">
    <property type="match status" value="1"/>
</dbReference>
<keyword evidence="6" id="KW-1133">Transmembrane helix</keyword>
<evidence type="ECO:0000256" key="2">
    <source>
        <dbReference type="ARBA" id="ARBA00012438"/>
    </source>
</evidence>
<reference evidence="8 9" key="1">
    <citation type="submission" date="2020-03" db="EMBL/GenBank/DDBJ databases">
        <title>Genomic Encyclopedia of Type Strains, Phase IV (KMG-IV): sequencing the most valuable type-strain genomes for metagenomic binning, comparative biology and taxonomic classification.</title>
        <authorList>
            <person name="Goeker M."/>
        </authorList>
    </citation>
    <scope>NUCLEOTIDE SEQUENCE [LARGE SCALE GENOMIC DNA]</scope>
    <source>
        <strain evidence="8 9">DSM 29762</strain>
    </source>
</reference>
<evidence type="ECO:0000256" key="5">
    <source>
        <dbReference type="ARBA" id="ARBA00022777"/>
    </source>
</evidence>
<evidence type="ECO:0000259" key="7">
    <source>
        <dbReference type="PROSITE" id="PS50109"/>
    </source>
</evidence>
<feature type="transmembrane region" description="Helical" evidence="6">
    <location>
        <begin position="751"/>
        <end position="769"/>
    </location>
</feature>
<dbReference type="InterPro" id="IPR003661">
    <property type="entry name" value="HisK_dim/P_dom"/>
</dbReference>
<dbReference type="InterPro" id="IPR011110">
    <property type="entry name" value="Reg_prop"/>
</dbReference>
<dbReference type="CDD" id="cd00082">
    <property type="entry name" value="HisKA"/>
    <property type="match status" value="1"/>
</dbReference>
<comment type="catalytic activity">
    <reaction evidence="1">
        <text>ATP + protein L-histidine = ADP + protein N-phospho-L-histidine.</text>
        <dbReference type="EC" id="2.7.13.3"/>
    </reaction>
</comment>
<gene>
    <name evidence="8" type="ORF">GGR42_002191</name>
</gene>
<dbReference type="SMART" id="SM00388">
    <property type="entry name" value="HisKA"/>
    <property type="match status" value="1"/>
</dbReference>
<sequence length="1051" mass="119245">MSHSTISKIFEDSQGFLWVGTENGLNKYDGTDFQVYEKSLDGIQGLTNANIESIYEDTYGNLYIGTGQGLSNYDRQLNIVKPYPFKPEGQHIQSKLIRTINRTGDFLWLGTYKSGLYRYNILTGETSHLGFKAPQKGEPDNNEIIETFELPNNKLFVVTQGSRYIIDFQLQIKEKFEGTCFTSSVHKLDSSKFLLGFRNGNLLQFNIFNNQLIYQDPISISPGHTILTMEQDVHGNIWLGTENDGLWIYTPSTGNINNFKSSYKKPGSISNNSIWSLHKARNGVMWMGYFKKGLSFYDSDYYKFGHIKTDPFNSESLSNDIVHCFSEDKKGNIWIGTDGGGLNYWNRKTGSFEHYSLDNGKLNSNVVISMLHDDQNRLWVGSWGHGLTIFDLNSMDSEVWTSENSFLASNNIKSMLQDKKGRIWIAAFNGRLQVYYPETKKFKDVSIQSEKNSEEVQTLVRLHEDDNNYIWVGTATNGLFRIKETNNGWTSQQYHNLSKNRVLSDNNIKTIVEDDQGTMWVGTQGGLNKYLPTKDTFKAITKSNELKSDVINGIVEDEYGFLWLSTGMGIVRYNDDTGEFINYDIHDGLQGNEFNDDASYRTADNEILFGGNNGFNILKADKAEKRTDQPKVVISGLKIFNKRVKPNDTFGVLKKDISQVDSITLRPNQSVINFEFNALTFRNAKKVNYAYFLQGFEEDWNYVGHTTTATYTNLNPGTYLLRIKSTNSDGVWNNEETSLFITITPPFWKTWWFRSLLIACIILGGILFYKIRVRSMKKDQAHLEQLIHDRTKELQLQKKKLAEAANALSAKNEEVQRFTYAVSHDLKTPLNNIKGIASILPMEFNAEDTTEMEKCLELIDTSCNIMSDLISDITEIARLGTIENKKELLDANQIMMVAKDLVSAKLNTGNVKLHIQDNLPSIYGDRNRIIQVFGNLLDNAIKYMGDQKLPTIHVKAYEIDDSVKFQVIDNGSGMDKKSLKKLFLPFQRFHSKVKGTGLGLYMIKKIIESHNGQITVESEGKGLGTSFSITLPKAAIAIENSELSIGALQSN</sequence>
<keyword evidence="3" id="KW-0597">Phosphoprotein</keyword>
<accession>A0A846R4K0</accession>
<keyword evidence="9" id="KW-1185">Reference proteome</keyword>
<dbReference type="SUPFAM" id="SSF63829">
    <property type="entry name" value="Calcium-dependent phosphotriesterase"/>
    <property type="match status" value="3"/>
</dbReference>
<dbReference type="InterPro" id="IPR036097">
    <property type="entry name" value="HisK_dim/P_sf"/>
</dbReference>
<dbReference type="AlphaFoldDB" id="A0A846R4K0"/>
<dbReference type="InterPro" id="IPR015943">
    <property type="entry name" value="WD40/YVTN_repeat-like_dom_sf"/>
</dbReference>
<keyword evidence="4" id="KW-0808">Transferase</keyword>
<dbReference type="InterPro" id="IPR005467">
    <property type="entry name" value="His_kinase_dom"/>
</dbReference>
<dbReference type="Pfam" id="PF07494">
    <property type="entry name" value="Reg_prop"/>
    <property type="match status" value="6"/>
</dbReference>
<dbReference type="Pfam" id="PF00512">
    <property type="entry name" value="HisKA"/>
    <property type="match status" value="1"/>
</dbReference>
<dbReference type="SMART" id="SM00387">
    <property type="entry name" value="HATPase_c"/>
    <property type="match status" value="1"/>
</dbReference>
<dbReference type="PANTHER" id="PTHR43547:SF2">
    <property type="entry name" value="HYBRID SIGNAL TRANSDUCTION HISTIDINE KINASE C"/>
    <property type="match status" value="1"/>
</dbReference>
<dbReference type="SUPFAM" id="SSF47384">
    <property type="entry name" value="Homodimeric domain of signal transducing histidine kinase"/>
    <property type="match status" value="1"/>
</dbReference>
<dbReference type="SUPFAM" id="SSF55874">
    <property type="entry name" value="ATPase domain of HSP90 chaperone/DNA topoisomerase II/histidine kinase"/>
    <property type="match status" value="1"/>
</dbReference>
<keyword evidence="5 8" id="KW-0418">Kinase</keyword>
<evidence type="ECO:0000256" key="3">
    <source>
        <dbReference type="ARBA" id="ARBA00022553"/>
    </source>
</evidence>
<proteinExistence type="predicted"/>
<comment type="caution">
    <text evidence="8">The sequence shown here is derived from an EMBL/GenBank/DDBJ whole genome shotgun (WGS) entry which is preliminary data.</text>
</comment>
<dbReference type="Gene3D" id="2.60.40.10">
    <property type="entry name" value="Immunoglobulins"/>
    <property type="match status" value="1"/>
</dbReference>
<dbReference type="Proteomes" id="UP000590442">
    <property type="component" value="Unassembled WGS sequence"/>
</dbReference>
<dbReference type="PANTHER" id="PTHR43547">
    <property type="entry name" value="TWO-COMPONENT HISTIDINE KINASE"/>
    <property type="match status" value="1"/>
</dbReference>
<dbReference type="Gene3D" id="2.130.10.10">
    <property type="entry name" value="YVTN repeat-like/Quinoprotein amine dehydrogenase"/>
    <property type="match status" value="2"/>
</dbReference>
<evidence type="ECO:0000313" key="8">
    <source>
        <dbReference type="EMBL" id="NJB71729.1"/>
    </source>
</evidence>
<dbReference type="Pfam" id="PF07495">
    <property type="entry name" value="Y_Y_Y"/>
    <property type="match status" value="1"/>
</dbReference>
<keyword evidence="6" id="KW-0472">Membrane</keyword>
<dbReference type="PRINTS" id="PR00344">
    <property type="entry name" value="BCTRLSENSOR"/>
</dbReference>
<name>A0A846R4K0_9FLAO</name>
<dbReference type="EMBL" id="JAATJJ010000001">
    <property type="protein sequence ID" value="NJB71729.1"/>
    <property type="molecule type" value="Genomic_DNA"/>
</dbReference>
<dbReference type="InterPro" id="IPR003594">
    <property type="entry name" value="HATPase_dom"/>
</dbReference>
<evidence type="ECO:0000313" key="9">
    <source>
        <dbReference type="Proteomes" id="UP000590442"/>
    </source>
</evidence>
<dbReference type="InterPro" id="IPR011123">
    <property type="entry name" value="Y_Y_Y"/>
</dbReference>
<dbReference type="InterPro" id="IPR036890">
    <property type="entry name" value="HATPase_C_sf"/>
</dbReference>
<dbReference type="PROSITE" id="PS50109">
    <property type="entry name" value="HIS_KIN"/>
    <property type="match status" value="1"/>
</dbReference>
<evidence type="ECO:0000256" key="6">
    <source>
        <dbReference type="SAM" id="Phobius"/>
    </source>
</evidence>
<evidence type="ECO:0000256" key="1">
    <source>
        <dbReference type="ARBA" id="ARBA00000085"/>
    </source>
</evidence>
<dbReference type="Gene3D" id="3.30.565.10">
    <property type="entry name" value="Histidine kinase-like ATPase, C-terminal domain"/>
    <property type="match status" value="1"/>
</dbReference>
<dbReference type="EC" id="2.7.13.3" evidence="2"/>